<organism evidence="9 10">
    <name type="scientific">Desulfovibrio fairfieldensis</name>
    <dbReference type="NCBI Taxonomy" id="44742"/>
    <lineage>
        <taxon>Bacteria</taxon>
        <taxon>Pseudomonadati</taxon>
        <taxon>Thermodesulfobacteriota</taxon>
        <taxon>Desulfovibrionia</taxon>
        <taxon>Desulfovibrionales</taxon>
        <taxon>Desulfovibrionaceae</taxon>
        <taxon>Desulfovibrio</taxon>
    </lineage>
</organism>
<evidence type="ECO:0000313" key="9">
    <source>
        <dbReference type="EMBL" id="AMD90370.1"/>
    </source>
</evidence>
<evidence type="ECO:0000256" key="4">
    <source>
        <dbReference type="ARBA" id="ARBA00022729"/>
    </source>
</evidence>
<gene>
    <name evidence="9" type="ORF">AXF13_09710</name>
</gene>
<evidence type="ECO:0000256" key="1">
    <source>
        <dbReference type="ARBA" id="ARBA00004418"/>
    </source>
</evidence>
<keyword evidence="4" id="KW-0732">Signal</keyword>
<dbReference type="KEGG" id="dfi:AXF13_09710"/>
<accession>A0A0X8JKB5</accession>
<evidence type="ECO:0000256" key="6">
    <source>
        <dbReference type="ARBA" id="ARBA00023139"/>
    </source>
</evidence>
<evidence type="ECO:0000313" key="10">
    <source>
        <dbReference type="Proteomes" id="UP000069241"/>
    </source>
</evidence>
<proteinExistence type="inferred from homology"/>
<evidence type="ECO:0000256" key="8">
    <source>
        <dbReference type="SAM" id="Phobius"/>
    </source>
</evidence>
<dbReference type="SUPFAM" id="SSF53850">
    <property type="entry name" value="Periplasmic binding protein-like II"/>
    <property type="match status" value="1"/>
</dbReference>
<dbReference type="STRING" id="44742.AXF13_09710"/>
<evidence type="ECO:0000256" key="5">
    <source>
        <dbReference type="ARBA" id="ARBA00023136"/>
    </source>
</evidence>
<dbReference type="Proteomes" id="UP000069241">
    <property type="component" value="Chromosome"/>
</dbReference>
<keyword evidence="10" id="KW-1185">Reference proteome</keyword>
<keyword evidence="7" id="KW-0449">Lipoprotein</keyword>
<dbReference type="PANTHER" id="PTHR43649:SF33">
    <property type="entry name" value="POLYGALACTURONAN_RHAMNOGALACTURONAN-BINDING PROTEIN YTCQ"/>
    <property type="match status" value="1"/>
</dbReference>
<comment type="subcellular location">
    <subcellularLocation>
        <location evidence="1">Periplasm</location>
    </subcellularLocation>
</comment>
<keyword evidence="8" id="KW-1133">Transmembrane helix</keyword>
<dbReference type="GO" id="GO:0042597">
    <property type="term" value="C:periplasmic space"/>
    <property type="evidence" value="ECO:0007669"/>
    <property type="project" value="UniProtKB-SubCell"/>
</dbReference>
<dbReference type="PANTHER" id="PTHR43649">
    <property type="entry name" value="ARABINOSE-BINDING PROTEIN-RELATED"/>
    <property type="match status" value="1"/>
</dbReference>
<dbReference type="InterPro" id="IPR050490">
    <property type="entry name" value="Bact_solute-bd_prot1"/>
</dbReference>
<keyword evidence="5 8" id="KW-0472">Membrane</keyword>
<dbReference type="Gene3D" id="3.40.190.10">
    <property type="entry name" value="Periplasmic binding protein-like II"/>
    <property type="match status" value="2"/>
</dbReference>
<reference evidence="10" key="1">
    <citation type="submission" date="2016-02" db="EMBL/GenBank/DDBJ databases">
        <authorList>
            <person name="Holder M.E."/>
            <person name="Ajami N.J."/>
            <person name="Petrosino J.F."/>
        </authorList>
    </citation>
    <scope>NUCLEOTIDE SEQUENCE [LARGE SCALE GENOMIC DNA]</scope>
    <source>
        <strain evidence="10">CCUG 45958</strain>
    </source>
</reference>
<sequence length="438" mass="47501">MRGRGLLSGNDKPGPRRLALVLLIALNTFFLSGFLFHVGNRNMEYDDALPRKTLITFLGIQYDAENQSCIEQILNGYSAAHNDMLVSYEGIALNAYSRLLNQRLKKDDRADDVFMLPPDCLRSYQRRGRLADLSGLPALTAYRPEVLGQMQMGGRPYIATTSLGARGLFANLDLLARYGVSTPRNGKAFLAACETFRAQGITPISADREALKTVLTAVSLTPPGGPIRENAAAFLAALNASPDRLEQAVGKGFALLALLRDKGYICMEDVRGIGSVRFNGLFCSGGRPFMIGGTWLSPGLAQARLGFRFKVFPLPLGESAPVTVLSLDTPLAVSASSPHRPQAVQLVEYLTSPENIRRYADAQGLLSPLRDAPPPADAAVRPLTDSLREGNVIFRSDIRLAWPLQNGLEAGLDVFLSGGNAGEATAETMRTLHRERAE</sequence>
<dbReference type="AlphaFoldDB" id="A0A0X8JKB5"/>
<keyword evidence="3" id="KW-1003">Cell membrane</keyword>
<evidence type="ECO:0000256" key="7">
    <source>
        <dbReference type="ARBA" id="ARBA00023288"/>
    </source>
</evidence>
<comment type="similarity">
    <text evidence="2">Belongs to the bacterial solute-binding protein 1 family.</text>
</comment>
<feature type="transmembrane region" description="Helical" evidence="8">
    <location>
        <begin position="20"/>
        <end position="39"/>
    </location>
</feature>
<keyword evidence="8" id="KW-0812">Transmembrane</keyword>
<dbReference type="InterPro" id="IPR006059">
    <property type="entry name" value="SBP"/>
</dbReference>
<evidence type="ECO:0000256" key="3">
    <source>
        <dbReference type="ARBA" id="ARBA00022475"/>
    </source>
</evidence>
<name>A0A0X8JKB5_9BACT</name>
<protein>
    <submittedName>
        <fullName evidence="9">Uncharacterized protein</fullName>
    </submittedName>
</protein>
<dbReference type="EMBL" id="CP014229">
    <property type="protein sequence ID" value="AMD90370.1"/>
    <property type="molecule type" value="Genomic_DNA"/>
</dbReference>
<dbReference type="RefSeq" id="WP_062252946.1">
    <property type="nucleotide sequence ID" value="NZ_CP014229.1"/>
</dbReference>
<evidence type="ECO:0000256" key="2">
    <source>
        <dbReference type="ARBA" id="ARBA00008520"/>
    </source>
</evidence>
<dbReference type="Pfam" id="PF13416">
    <property type="entry name" value="SBP_bac_8"/>
    <property type="match status" value="1"/>
</dbReference>
<keyword evidence="6" id="KW-0564">Palmitate</keyword>